<reference evidence="2 3" key="1">
    <citation type="submission" date="2013-08" db="EMBL/GenBank/DDBJ databases">
        <authorList>
            <person name="Huang J."/>
            <person name="Wang G."/>
        </authorList>
    </citation>
    <scope>NUCLEOTIDE SEQUENCE [LARGE SCALE GENOMIC DNA]</scope>
    <source>
        <strain evidence="2 3">BH030004</strain>
    </source>
</reference>
<dbReference type="OrthoDB" id="5240734at2"/>
<comment type="caution">
    <text evidence="2">The sequence shown here is derived from an EMBL/GenBank/DDBJ whole genome shotgun (WGS) entry which is preliminary data.</text>
</comment>
<feature type="transmembrane region" description="Helical" evidence="1">
    <location>
        <begin position="421"/>
        <end position="443"/>
    </location>
</feature>
<keyword evidence="1" id="KW-1133">Transmembrane helix</keyword>
<dbReference type="STRING" id="1385511.GCA_000425225_00273"/>
<proteinExistence type="predicted"/>
<keyword evidence="3" id="KW-1185">Reference proteome</keyword>
<dbReference type="AlphaFoldDB" id="A0A0A5GGA9"/>
<protein>
    <submittedName>
        <fullName evidence="2">Flippase</fullName>
    </submittedName>
</protein>
<name>A0A0A5GGA9_9BACI</name>
<sequence length="450" mass="50703">MFLTKYAPKSLIKRLDSRINFKRIISNISWLFFDRIFRMGIGVFVSVWVARFLGPDRFGLLSYAQSFVALFTALSTLGLDGIVVRNLVKGNDRKEEILGTTLILKVMGGILVTILTVTIIFLIRGNDPLSTWLVTIVAIGTIFQAFNTIDFWFQSEIKSKYTVFAKGTSFTLVSVLKVGLILFEANLITFAIAGLIEIILGSIFMVIIYQSKVSSILKWKVNFSLAYNLLKDSWPLIFSSMVIVIYMKIDQLMIGELIGNMELGIYSAAVRLSEVWYFIPSAIVSTLAPVIAKAKKDGKQNEYTNHVQQLFNVVACIALGIAILISFLSKSIIQFLYGEEYVLAGDVLSVHIWAAIFVFLGVARNPYILNEGLMKFSFATNITGAIINILLNLALIPKYGIIGAAYATLISQMFASYLANIIYFKTRLIFIYQTKAIFFIWLWRKMRLIR</sequence>
<feature type="transmembrane region" description="Helical" evidence="1">
    <location>
        <begin position="36"/>
        <end position="54"/>
    </location>
</feature>
<dbReference type="CDD" id="cd13128">
    <property type="entry name" value="MATE_Wzx_like"/>
    <property type="match status" value="1"/>
</dbReference>
<feature type="transmembrane region" description="Helical" evidence="1">
    <location>
        <begin position="188"/>
        <end position="209"/>
    </location>
</feature>
<dbReference type="PANTHER" id="PTHR43424">
    <property type="entry name" value="LOCUS PUTATIVE PROTEIN 1-RELATED"/>
    <property type="match status" value="1"/>
</dbReference>
<organism evidence="2 3">
    <name type="scientific">Pontibacillus marinus BH030004 = DSM 16465</name>
    <dbReference type="NCBI Taxonomy" id="1385511"/>
    <lineage>
        <taxon>Bacteria</taxon>
        <taxon>Bacillati</taxon>
        <taxon>Bacillota</taxon>
        <taxon>Bacilli</taxon>
        <taxon>Bacillales</taxon>
        <taxon>Bacillaceae</taxon>
        <taxon>Pontibacillus</taxon>
    </lineage>
</organism>
<feature type="transmembrane region" description="Helical" evidence="1">
    <location>
        <begin position="310"/>
        <end position="329"/>
    </location>
</feature>
<dbReference type="InterPro" id="IPR052556">
    <property type="entry name" value="PolySynth_Transporter"/>
</dbReference>
<feature type="transmembrane region" description="Helical" evidence="1">
    <location>
        <begin position="269"/>
        <end position="290"/>
    </location>
</feature>
<dbReference type="eggNOG" id="COG2244">
    <property type="taxonomic scope" value="Bacteria"/>
</dbReference>
<feature type="transmembrane region" description="Helical" evidence="1">
    <location>
        <begin position="384"/>
        <end position="409"/>
    </location>
</feature>
<feature type="transmembrane region" description="Helical" evidence="1">
    <location>
        <begin position="60"/>
        <end position="82"/>
    </location>
</feature>
<dbReference type="EMBL" id="AVPF01000004">
    <property type="protein sequence ID" value="KGX90999.1"/>
    <property type="molecule type" value="Genomic_DNA"/>
</dbReference>
<evidence type="ECO:0000256" key="1">
    <source>
        <dbReference type="SAM" id="Phobius"/>
    </source>
</evidence>
<keyword evidence="1" id="KW-0472">Membrane</keyword>
<feature type="transmembrane region" description="Helical" evidence="1">
    <location>
        <begin position="161"/>
        <end position="182"/>
    </location>
</feature>
<evidence type="ECO:0000313" key="3">
    <source>
        <dbReference type="Proteomes" id="UP000030403"/>
    </source>
</evidence>
<gene>
    <name evidence="2" type="ORF">N783_13535</name>
</gene>
<dbReference type="PANTHER" id="PTHR43424:SF1">
    <property type="entry name" value="LOCUS PUTATIVE PROTEIN 1-RELATED"/>
    <property type="match status" value="1"/>
</dbReference>
<dbReference type="Pfam" id="PF13440">
    <property type="entry name" value="Polysacc_synt_3"/>
    <property type="match status" value="1"/>
</dbReference>
<feature type="transmembrane region" description="Helical" evidence="1">
    <location>
        <begin position="102"/>
        <end position="123"/>
    </location>
</feature>
<accession>A0A0A5GGA9</accession>
<keyword evidence="1" id="KW-0812">Transmembrane</keyword>
<dbReference type="Proteomes" id="UP000030403">
    <property type="component" value="Unassembled WGS sequence"/>
</dbReference>
<feature type="transmembrane region" description="Helical" evidence="1">
    <location>
        <begin position="129"/>
        <end position="149"/>
    </location>
</feature>
<dbReference type="RefSeq" id="WP_051255167.1">
    <property type="nucleotide sequence ID" value="NZ_AVPF01000004.1"/>
</dbReference>
<evidence type="ECO:0000313" key="2">
    <source>
        <dbReference type="EMBL" id="KGX90999.1"/>
    </source>
</evidence>
<feature type="transmembrane region" description="Helical" evidence="1">
    <location>
        <begin position="341"/>
        <end position="363"/>
    </location>
</feature>